<organism evidence="3">
    <name type="scientific">marine metagenome</name>
    <dbReference type="NCBI Taxonomy" id="408172"/>
    <lineage>
        <taxon>unclassified sequences</taxon>
        <taxon>metagenomes</taxon>
        <taxon>ecological metagenomes</taxon>
    </lineage>
</organism>
<name>A0A381RU61_9ZZZZ</name>
<feature type="region of interest" description="Disordered" evidence="1">
    <location>
        <begin position="53"/>
        <end position="79"/>
    </location>
</feature>
<proteinExistence type="predicted"/>
<evidence type="ECO:0000313" key="3">
    <source>
        <dbReference type="EMBL" id="SUZ93467.1"/>
    </source>
</evidence>
<protein>
    <submittedName>
        <fullName evidence="3">Uncharacterized protein</fullName>
    </submittedName>
</protein>
<evidence type="ECO:0000256" key="1">
    <source>
        <dbReference type="SAM" id="MobiDB-lite"/>
    </source>
</evidence>
<gene>
    <name evidence="3" type="ORF">METZ01_LOCUS46321</name>
</gene>
<dbReference type="AlphaFoldDB" id="A0A381RU61"/>
<sequence length="79" mass="9162">MSTITLLLALLGIASIAVLFYFLRFKASSRQTDRDNRIPWNKIFFQRERYNETKASLEKKNSPKVSEQTSGEDDADFKD</sequence>
<reference evidence="3" key="1">
    <citation type="submission" date="2018-05" db="EMBL/GenBank/DDBJ databases">
        <authorList>
            <person name="Lanie J.A."/>
            <person name="Ng W.-L."/>
            <person name="Kazmierczak K.M."/>
            <person name="Andrzejewski T.M."/>
            <person name="Davidsen T.M."/>
            <person name="Wayne K.J."/>
            <person name="Tettelin H."/>
            <person name="Glass J.I."/>
            <person name="Rusch D."/>
            <person name="Podicherti R."/>
            <person name="Tsui H.-C.T."/>
            <person name="Winkler M.E."/>
        </authorList>
    </citation>
    <scope>NUCLEOTIDE SEQUENCE</scope>
</reference>
<keyword evidence="2" id="KW-1133">Transmembrane helix</keyword>
<keyword evidence="2" id="KW-0812">Transmembrane</keyword>
<accession>A0A381RU61</accession>
<evidence type="ECO:0000256" key="2">
    <source>
        <dbReference type="SAM" id="Phobius"/>
    </source>
</evidence>
<keyword evidence="2" id="KW-0472">Membrane</keyword>
<feature type="compositionally biased region" description="Acidic residues" evidence="1">
    <location>
        <begin position="70"/>
        <end position="79"/>
    </location>
</feature>
<dbReference type="EMBL" id="UINC01002150">
    <property type="protein sequence ID" value="SUZ93467.1"/>
    <property type="molecule type" value="Genomic_DNA"/>
</dbReference>
<feature type="transmembrane region" description="Helical" evidence="2">
    <location>
        <begin position="6"/>
        <end position="23"/>
    </location>
</feature>